<dbReference type="OrthoDB" id="66599at2759"/>
<accession>A0A2G9U4T8</accession>
<dbReference type="Pfam" id="PF21039">
    <property type="entry name" value="CEP104_ZnF"/>
    <property type="match status" value="1"/>
</dbReference>
<proteinExistence type="predicted"/>
<keyword evidence="3" id="KW-1185">Reference proteome</keyword>
<organism evidence="2 3">
    <name type="scientific">Teladorsagia circumcincta</name>
    <name type="common">Brown stomach worm</name>
    <name type="synonym">Ostertagia circumcincta</name>
    <dbReference type="NCBI Taxonomy" id="45464"/>
    <lineage>
        <taxon>Eukaryota</taxon>
        <taxon>Metazoa</taxon>
        <taxon>Ecdysozoa</taxon>
        <taxon>Nematoda</taxon>
        <taxon>Chromadorea</taxon>
        <taxon>Rhabditida</taxon>
        <taxon>Rhabditina</taxon>
        <taxon>Rhabditomorpha</taxon>
        <taxon>Strongyloidea</taxon>
        <taxon>Trichostrongylidae</taxon>
        <taxon>Teladorsagia</taxon>
    </lineage>
</organism>
<dbReference type="EMBL" id="KZ349255">
    <property type="protein sequence ID" value="PIO65158.1"/>
    <property type="molecule type" value="Genomic_DNA"/>
</dbReference>
<feature type="domain" description="Centrosomal protein CEP104 Zn finger" evidence="1">
    <location>
        <begin position="32"/>
        <end position="138"/>
    </location>
</feature>
<dbReference type="AlphaFoldDB" id="A0A2G9U4T8"/>
<dbReference type="InterPro" id="IPR052607">
    <property type="entry name" value="CEP104-like"/>
</dbReference>
<dbReference type="PANTHER" id="PTHR13371">
    <property type="entry name" value="GLYCINE-, GLUTAMATE-, THIENYLCYCLOHEXYLPIPERIDINE-BINDING PROTEIN"/>
    <property type="match status" value="1"/>
</dbReference>
<protein>
    <recommendedName>
        <fullName evidence="1">Centrosomal protein CEP104 Zn finger domain-containing protein</fullName>
    </recommendedName>
</protein>
<name>A0A2G9U4T8_TELCI</name>
<sequence length="149" mass="16537">MGVAQRAALTAAQQEEASRYDDPYQLPDYTGTCQFCGQSAPDFKLEARLETHYRTSCMCMTRCRFCSKVVLVPQLDDHIITRCPFVSERMVPCDACGMAVDATDNANGVKHPMCRGRFPPNGAKWCPLCSVAVDDSKQVDGCQEFPENL</sequence>
<dbReference type="Proteomes" id="UP000230423">
    <property type="component" value="Unassembled WGS sequence"/>
</dbReference>
<gene>
    <name evidence="2" type="ORF">TELCIR_13187</name>
</gene>
<reference evidence="2 3" key="1">
    <citation type="submission" date="2015-09" db="EMBL/GenBank/DDBJ databases">
        <title>Draft genome of the parasitic nematode Teladorsagia circumcincta isolate WARC Sus (inbred).</title>
        <authorList>
            <person name="Mitreva M."/>
        </authorList>
    </citation>
    <scope>NUCLEOTIDE SEQUENCE [LARGE SCALE GENOMIC DNA]</scope>
    <source>
        <strain evidence="2 3">S</strain>
    </source>
</reference>
<evidence type="ECO:0000259" key="1">
    <source>
        <dbReference type="Pfam" id="PF21039"/>
    </source>
</evidence>
<dbReference type="PANTHER" id="PTHR13371:SF0">
    <property type="entry name" value="CENTROSOMAL PROTEIN OF 104 KDA"/>
    <property type="match status" value="1"/>
</dbReference>
<evidence type="ECO:0000313" key="3">
    <source>
        <dbReference type="Proteomes" id="UP000230423"/>
    </source>
</evidence>
<dbReference type="GO" id="GO:0005929">
    <property type="term" value="C:cilium"/>
    <property type="evidence" value="ECO:0007669"/>
    <property type="project" value="TreeGrafter"/>
</dbReference>
<dbReference type="InterPro" id="IPR048738">
    <property type="entry name" value="CEP104_Znf"/>
</dbReference>
<evidence type="ECO:0000313" key="2">
    <source>
        <dbReference type="EMBL" id="PIO65158.1"/>
    </source>
</evidence>